<dbReference type="SUPFAM" id="SSF54373">
    <property type="entry name" value="FAD-linked reductases, C-terminal domain"/>
    <property type="match status" value="1"/>
</dbReference>
<sequence length="366" mass="41717">MTKIVVVGAGVIGLTTALELLKDPTNQVTIVAKQFPTDFEHSSVYTSPIAGANWLSFADDDDTFTQNIDKVGYKKYRELIKNAPEAGVTPRTDITYVTKEKFEAIYKGVKTLPWYCKGEFSKVVGFRELDPSEYNTSKIAYAYQINGLVVRTSYYMTYLINEMWKLSRGFETPSSRFSLRRGSVTKISDAYSLHHLGTADLVINCTGLLSRELEDIEIEEKRRIYPVRGIVFVAENTTGMKCNSFVDIFDPKYPDEKLYFMPRREGELIMGGVFQENEESKVVDPTFIVRMITRCKKYLSQYNWDDLKIVRTQVGYRPFREGGYRIERVGKVIHCYGVGAAGFQSSWGCAERVVGLVNQYKSKSKL</sequence>
<feature type="binding site" evidence="6">
    <location>
        <position position="206"/>
    </location>
    <ligand>
        <name>FAD</name>
        <dbReference type="ChEBI" id="CHEBI:57692"/>
    </ligand>
</feature>
<dbReference type="Pfam" id="PF01266">
    <property type="entry name" value="DAO"/>
    <property type="match status" value="1"/>
</dbReference>
<comment type="cofactor">
    <cofactor evidence="1 6">
        <name>FAD</name>
        <dbReference type="ChEBI" id="CHEBI:57692"/>
    </cofactor>
</comment>
<dbReference type="PANTHER" id="PTHR11530">
    <property type="entry name" value="D-AMINO ACID OXIDASE"/>
    <property type="match status" value="1"/>
</dbReference>
<dbReference type="GO" id="GO:0005737">
    <property type="term" value="C:cytoplasm"/>
    <property type="evidence" value="ECO:0007669"/>
    <property type="project" value="TreeGrafter"/>
</dbReference>
<proteinExistence type="inferred from homology"/>
<evidence type="ECO:0000256" key="1">
    <source>
        <dbReference type="ARBA" id="ARBA00001974"/>
    </source>
</evidence>
<protein>
    <recommendedName>
        <fullName evidence="8">FAD dependent oxidoreductase domain-containing protein</fullName>
    </recommendedName>
</protein>
<name>A0AAV5RD24_PICKL</name>
<dbReference type="GO" id="GO:0019478">
    <property type="term" value="P:D-amino acid catabolic process"/>
    <property type="evidence" value="ECO:0007669"/>
    <property type="project" value="TreeGrafter"/>
</dbReference>
<dbReference type="GO" id="GO:0071949">
    <property type="term" value="F:FAD binding"/>
    <property type="evidence" value="ECO:0007669"/>
    <property type="project" value="InterPro"/>
</dbReference>
<feature type="signal peptide" evidence="7">
    <location>
        <begin position="1"/>
        <end position="17"/>
    </location>
</feature>
<keyword evidence="5" id="KW-0560">Oxidoreductase</keyword>
<evidence type="ECO:0000256" key="2">
    <source>
        <dbReference type="ARBA" id="ARBA00006730"/>
    </source>
</evidence>
<keyword evidence="10" id="KW-1185">Reference proteome</keyword>
<keyword evidence="3" id="KW-0285">Flavoprotein</keyword>
<accession>A0AAV5RD24</accession>
<dbReference type="PIRSF" id="PIRSF000189">
    <property type="entry name" value="D-aa_oxidase"/>
    <property type="match status" value="1"/>
</dbReference>
<organism evidence="9 10">
    <name type="scientific">Pichia kluyveri</name>
    <name type="common">Yeast</name>
    <dbReference type="NCBI Taxonomy" id="36015"/>
    <lineage>
        <taxon>Eukaryota</taxon>
        <taxon>Fungi</taxon>
        <taxon>Dikarya</taxon>
        <taxon>Ascomycota</taxon>
        <taxon>Saccharomycotina</taxon>
        <taxon>Pichiomycetes</taxon>
        <taxon>Pichiales</taxon>
        <taxon>Pichiaceae</taxon>
        <taxon>Pichia</taxon>
    </lineage>
</organism>
<dbReference type="Gene3D" id="3.30.9.10">
    <property type="entry name" value="D-Amino Acid Oxidase, subunit A, domain 2"/>
    <property type="match status" value="1"/>
</dbReference>
<evidence type="ECO:0000256" key="3">
    <source>
        <dbReference type="ARBA" id="ARBA00022630"/>
    </source>
</evidence>
<comment type="similarity">
    <text evidence="2">Belongs to the DAMOX/DASOX family.</text>
</comment>
<evidence type="ECO:0000256" key="4">
    <source>
        <dbReference type="ARBA" id="ARBA00022827"/>
    </source>
</evidence>
<evidence type="ECO:0000259" key="8">
    <source>
        <dbReference type="Pfam" id="PF01266"/>
    </source>
</evidence>
<dbReference type="GO" id="GO:0003884">
    <property type="term" value="F:D-amino-acid oxidase activity"/>
    <property type="evidence" value="ECO:0007669"/>
    <property type="project" value="InterPro"/>
</dbReference>
<dbReference type="AlphaFoldDB" id="A0AAV5RD24"/>
<reference evidence="9 10" key="1">
    <citation type="journal article" date="2023" name="Elife">
        <title>Identification of key yeast species and microbe-microbe interactions impacting larval growth of Drosophila in the wild.</title>
        <authorList>
            <person name="Mure A."/>
            <person name="Sugiura Y."/>
            <person name="Maeda R."/>
            <person name="Honda K."/>
            <person name="Sakurai N."/>
            <person name="Takahashi Y."/>
            <person name="Watada M."/>
            <person name="Katoh T."/>
            <person name="Gotoh A."/>
            <person name="Gotoh Y."/>
            <person name="Taniguchi I."/>
            <person name="Nakamura K."/>
            <person name="Hayashi T."/>
            <person name="Katayama T."/>
            <person name="Uemura T."/>
            <person name="Hattori Y."/>
        </authorList>
    </citation>
    <scope>NUCLEOTIDE SEQUENCE [LARGE SCALE GENOMIC DNA]</scope>
    <source>
        <strain evidence="9 10">PK-24</strain>
    </source>
</reference>
<evidence type="ECO:0000313" key="10">
    <source>
        <dbReference type="Proteomes" id="UP001378960"/>
    </source>
</evidence>
<evidence type="ECO:0000313" key="9">
    <source>
        <dbReference type="EMBL" id="GMM48506.1"/>
    </source>
</evidence>
<dbReference type="InterPro" id="IPR023209">
    <property type="entry name" value="DAO"/>
</dbReference>
<feature type="chain" id="PRO_5043955294" description="FAD dependent oxidoreductase domain-containing protein" evidence="7">
    <location>
        <begin position="18"/>
        <end position="366"/>
    </location>
</feature>
<dbReference type="Proteomes" id="UP001378960">
    <property type="component" value="Unassembled WGS sequence"/>
</dbReference>
<feature type="binding site" evidence="6">
    <location>
        <begin position="46"/>
        <end position="47"/>
    </location>
    <ligand>
        <name>FAD</name>
        <dbReference type="ChEBI" id="CHEBI:57692"/>
    </ligand>
</feature>
<evidence type="ECO:0000256" key="6">
    <source>
        <dbReference type="PIRSR" id="PIRSR000189-1"/>
    </source>
</evidence>
<dbReference type="Gene3D" id="3.40.50.720">
    <property type="entry name" value="NAD(P)-binding Rossmann-like Domain"/>
    <property type="match status" value="1"/>
</dbReference>
<dbReference type="PANTHER" id="PTHR11530:SF16">
    <property type="entry name" value="D-AMINO ACID OXIDASE (AFU_ORTHOLOGUE AFUA_5G11290)"/>
    <property type="match status" value="1"/>
</dbReference>
<comment type="caution">
    <text evidence="9">The sequence shown here is derived from an EMBL/GenBank/DDBJ whole genome shotgun (WGS) entry which is preliminary data.</text>
</comment>
<feature type="domain" description="FAD dependent oxidoreductase" evidence="8">
    <location>
        <begin position="3"/>
        <end position="354"/>
    </location>
</feature>
<dbReference type="EMBL" id="BTGB01000009">
    <property type="protein sequence ID" value="GMM48506.1"/>
    <property type="molecule type" value="Genomic_DNA"/>
</dbReference>
<keyword evidence="7" id="KW-0732">Signal</keyword>
<keyword evidence="4 6" id="KW-0274">FAD</keyword>
<dbReference type="InterPro" id="IPR006076">
    <property type="entry name" value="FAD-dep_OxRdtase"/>
</dbReference>
<dbReference type="SUPFAM" id="SSF51971">
    <property type="entry name" value="Nucleotide-binding domain"/>
    <property type="match status" value="1"/>
</dbReference>
<evidence type="ECO:0000256" key="7">
    <source>
        <dbReference type="SAM" id="SignalP"/>
    </source>
</evidence>
<evidence type="ECO:0000256" key="5">
    <source>
        <dbReference type="ARBA" id="ARBA00023002"/>
    </source>
</evidence>
<gene>
    <name evidence="9" type="ORF">DAPK24_051040</name>
</gene>